<evidence type="ECO:0000256" key="8">
    <source>
        <dbReference type="SAM" id="Phobius"/>
    </source>
</evidence>
<evidence type="ECO:0000256" key="5">
    <source>
        <dbReference type="ARBA" id="ARBA00023049"/>
    </source>
</evidence>
<proteinExistence type="inferred from homology"/>
<comment type="cofactor">
    <cofactor evidence="6">
        <name>Zn(2+)</name>
        <dbReference type="ChEBI" id="CHEBI:29105"/>
    </cofactor>
    <text evidence="6">Binds 1 zinc ion per subunit.</text>
</comment>
<dbReference type="InterPro" id="IPR055518">
    <property type="entry name" value="DUF7092"/>
</dbReference>
<dbReference type="GO" id="GO:0046872">
    <property type="term" value="F:metal ion binding"/>
    <property type="evidence" value="ECO:0007669"/>
    <property type="project" value="UniProtKB-KW"/>
</dbReference>
<feature type="domain" description="Peptidase M48" evidence="9">
    <location>
        <begin position="186"/>
        <end position="334"/>
    </location>
</feature>
<keyword evidence="8" id="KW-1133">Transmembrane helix</keyword>
<keyword evidence="3 6" id="KW-0378">Hydrolase</keyword>
<dbReference type="PANTHER" id="PTHR22726:SF1">
    <property type="entry name" value="METALLOENDOPEPTIDASE OMA1, MITOCHONDRIAL"/>
    <property type="match status" value="1"/>
</dbReference>
<dbReference type="GO" id="GO:0016020">
    <property type="term" value="C:membrane"/>
    <property type="evidence" value="ECO:0007669"/>
    <property type="project" value="TreeGrafter"/>
</dbReference>
<dbReference type="OrthoDB" id="9810445at2"/>
<dbReference type="InterPro" id="IPR001915">
    <property type="entry name" value="Peptidase_M48"/>
</dbReference>
<keyword evidence="4 6" id="KW-0862">Zinc</keyword>
<dbReference type="RefSeq" id="WP_050726195.1">
    <property type="nucleotide sequence ID" value="NZ_CP012332.1"/>
</dbReference>
<dbReference type="PANTHER" id="PTHR22726">
    <property type="entry name" value="METALLOENDOPEPTIDASE OMA1"/>
    <property type="match status" value="1"/>
</dbReference>
<dbReference type="STRING" id="1391653.AKJ08_2350"/>
<accession>A0A0K1PEK2</accession>
<dbReference type="Pfam" id="PF23368">
    <property type="entry name" value="DUF7092"/>
    <property type="match status" value="1"/>
</dbReference>
<keyword evidence="2" id="KW-0479">Metal-binding</keyword>
<evidence type="ECO:0000256" key="4">
    <source>
        <dbReference type="ARBA" id="ARBA00022833"/>
    </source>
</evidence>
<evidence type="ECO:0000259" key="10">
    <source>
        <dbReference type="Pfam" id="PF23368"/>
    </source>
</evidence>
<dbReference type="Proteomes" id="UP000055590">
    <property type="component" value="Chromosome"/>
</dbReference>
<comment type="similarity">
    <text evidence="6">Belongs to the peptidase M48 family.</text>
</comment>
<organism evidence="11 12">
    <name type="scientific">Vulgatibacter incomptus</name>
    <dbReference type="NCBI Taxonomy" id="1391653"/>
    <lineage>
        <taxon>Bacteria</taxon>
        <taxon>Pseudomonadati</taxon>
        <taxon>Myxococcota</taxon>
        <taxon>Myxococcia</taxon>
        <taxon>Myxococcales</taxon>
        <taxon>Cystobacterineae</taxon>
        <taxon>Vulgatibacteraceae</taxon>
        <taxon>Vulgatibacter</taxon>
    </lineage>
</organism>
<dbReference type="EMBL" id="CP012332">
    <property type="protein sequence ID" value="AKU91963.1"/>
    <property type="molecule type" value="Genomic_DNA"/>
</dbReference>
<keyword evidence="8" id="KW-0812">Transmembrane</keyword>
<evidence type="ECO:0000259" key="9">
    <source>
        <dbReference type="Pfam" id="PF01435"/>
    </source>
</evidence>
<dbReference type="Pfam" id="PF01435">
    <property type="entry name" value="Peptidase_M48"/>
    <property type="match status" value="1"/>
</dbReference>
<sequence>MRIFEAVYYDGETSEPHVVQVHVEDEGAVRLEGDGLDLRFARGAFRVAPRLGSALRSIALPYDQKLETTDNDAADALARLGGERIGSGWLNRIEGSWTVVCAALAGVLLFLWAGAVWGIPFGARQVADRVPNELAHRVGQGTLTFLDKTLFHPSESDASARARVEGSFTRIAAFHPDLPLHLELRKLGSANAFALPDGTLVVTDELLNLAEDDDELTAVLAHEIGHVRQRHGLRMAIESSSVALILGVYLGDVGQISNLLAAVPAIYSQAGYSRAHESEADEFALALMRRAGVAPHHFATILRKLEDAAGAKGASAHSYLSSHPATEERVARFEQP</sequence>
<gene>
    <name evidence="11" type="ORF">AKJ08_2350</name>
</gene>
<dbReference type="GO" id="GO:0051603">
    <property type="term" value="P:proteolysis involved in protein catabolic process"/>
    <property type="evidence" value="ECO:0007669"/>
    <property type="project" value="TreeGrafter"/>
</dbReference>
<feature type="compositionally biased region" description="Basic and acidic residues" evidence="7">
    <location>
        <begin position="325"/>
        <end position="336"/>
    </location>
</feature>
<feature type="transmembrane region" description="Helical" evidence="8">
    <location>
        <begin position="97"/>
        <end position="119"/>
    </location>
</feature>
<dbReference type="CDD" id="cd07332">
    <property type="entry name" value="M48C_Oma1_like"/>
    <property type="match status" value="1"/>
</dbReference>
<keyword evidence="5 6" id="KW-0482">Metalloprotease</keyword>
<evidence type="ECO:0000313" key="11">
    <source>
        <dbReference type="EMBL" id="AKU91963.1"/>
    </source>
</evidence>
<feature type="domain" description="DUF7092" evidence="10">
    <location>
        <begin position="4"/>
        <end position="79"/>
    </location>
</feature>
<dbReference type="GO" id="GO:0004222">
    <property type="term" value="F:metalloendopeptidase activity"/>
    <property type="evidence" value="ECO:0007669"/>
    <property type="project" value="InterPro"/>
</dbReference>
<keyword evidence="8" id="KW-0472">Membrane</keyword>
<feature type="region of interest" description="Disordered" evidence="7">
    <location>
        <begin position="316"/>
        <end position="336"/>
    </location>
</feature>
<keyword evidence="12" id="KW-1185">Reference proteome</keyword>
<keyword evidence="1 6" id="KW-0645">Protease</keyword>
<evidence type="ECO:0000256" key="6">
    <source>
        <dbReference type="RuleBase" id="RU003983"/>
    </source>
</evidence>
<dbReference type="KEGG" id="vin:AKJ08_2350"/>
<dbReference type="InterPro" id="IPR051156">
    <property type="entry name" value="Mito/Outer_Membr_Metalloprot"/>
</dbReference>
<reference evidence="11 12" key="1">
    <citation type="submission" date="2015-08" db="EMBL/GenBank/DDBJ databases">
        <authorList>
            <person name="Babu N.S."/>
            <person name="Beckwith C.J."/>
            <person name="Beseler K.G."/>
            <person name="Brison A."/>
            <person name="Carone J.V."/>
            <person name="Caskin T.P."/>
            <person name="Diamond M."/>
            <person name="Durham M.E."/>
            <person name="Foxe J.M."/>
            <person name="Go M."/>
            <person name="Henderson B.A."/>
            <person name="Jones I.B."/>
            <person name="McGettigan J.A."/>
            <person name="Micheletti S.J."/>
            <person name="Nasrallah M.E."/>
            <person name="Ortiz D."/>
            <person name="Piller C.R."/>
            <person name="Privatt S.R."/>
            <person name="Schneider S.L."/>
            <person name="Sharp S."/>
            <person name="Smith T.C."/>
            <person name="Stanton J.D."/>
            <person name="Ullery H.E."/>
            <person name="Wilson R.J."/>
            <person name="Serrano M.G."/>
            <person name="Buck G."/>
            <person name="Lee V."/>
            <person name="Wang Y."/>
            <person name="Carvalho R."/>
            <person name="Voegtly L."/>
            <person name="Shi R."/>
            <person name="Duckworth R."/>
            <person name="Johnson A."/>
            <person name="Loviza R."/>
            <person name="Walstead R."/>
            <person name="Shah Z."/>
            <person name="Kiflezghi M."/>
            <person name="Wade K."/>
            <person name="Ball S.L."/>
            <person name="Bradley K.W."/>
            <person name="Asai D.J."/>
            <person name="Bowman C.A."/>
            <person name="Russell D.A."/>
            <person name="Pope W.H."/>
            <person name="Jacobs-Sera D."/>
            <person name="Hendrix R.W."/>
            <person name="Hatfull G.F."/>
        </authorList>
    </citation>
    <scope>NUCLEOTIDE SEQUENCE [LARGE SCALE GENOMIC DNA]</scope>
    <source>
        <strain evidence="11 12">DSM 27710</strain>
    </source>
</reference>
<evidence type="ECO:0000256" key="2">
    <source>
        <dbReference type="ARBA" id="ARBA00022723"/>
    </source>
</evidence>
<name>A0A0K1PEK2_9BACT</name>
<evidence type="ECO:0000256" key="7">
    <source>
        <dbReference type="SAM" id="MobiDB-lite"/>
    </source>
</evidence>
<dbReference type="Gene3D" id="3.30.2010.10">
    <property type="entry name" value="Metalloproteases ('zincins'), catalytic domain"/>
    <property type="match status" value="1"/>
</dbReference>
<protein>
    <submittedName>
        <fullName evidence="11">Zn-dependent protease with chaperone function</fullName>
    </submittedName>
</protein>
<evidence type="ECO:0000256" key="1">
    <source>
        <dbReference type="ARBA" id="ARBA00022670"/>
    </source>
</evidence>
<evidence type="ECO:0000313" key="12">
    <source>
        <dbReference type="Proteomes" id="UP000055590"/>
    </source>
</evidence>
<dbReference type="AlphaFoldDB" id="A0A0K1PEK2"/>
<evidence type="ECO:0000256" key="3">
    <source>
        <dbReference type="ARBA" id="ARBA00022801"/>
    </source>
</evidence>